<dbReference type="EMBL" id="KJ410133">
    <property type="protein sequence ID" value="AHJ86610.1"/>
    <property type="molecule type" value="Genomic_DNA"/>
</dbReference>
<feature type="compositionally biased region" description="Low complexity" evidence="1">
    <location>
        <begin position="1"/>
        <end position="12"/>
    </location>
</feature>
<dbReference type="KEGG" id="vg:18506211"/>
<proteinExistence type="predicted"/>
<accession>W8EI37</accession>
<evidence type="ECO:0000313" key="2">
    <source>
        <dbReference type="EMBL" id="AHJ86610.1"/>
    </source>
</evidence>
<feature type="compositionally biased region" description="Basic and acidic residues" evidence="1">
    <location>
        <begin position="95"/>
        <end position="104"/>
    </location>
</feature>
<organism evidence="2 3">
    <name type="scientific">Mycobacterium phage Jolie2</name>
    <dbReference type="NCBI Taxonomy" id="1458831"/>
    <lineage>
        <taxon>Viruses</taxon>
        <taxon>Duplodnaviria</taxon>
        <taxon>Heunggongvirae</taxon>
        <taxon>Uroviricota</taxon>
        <taxon>Caudoviricetes</taxon>
        <taxon>Gclasvirinae</taxon>
        <taxon>Jolieduovirus</taxon>
        <taxon>Jolieduovirus jolie2</taxon>
    </lineage>
</organism>
<name>W8EI37_9CAUD</name>
<sequence length="104" mass="10382">MALSDKTSTATDAKTDTDKSSEPTSSTSATDASTTAGAAAAGVQAPTAAPSSAGGAATAQQDSTVKVQIEQAPAEPDVLYPGDASDATNPARPHVKADYKPFKW</sequence>
<evidence type="ECO:0000256" key="1">
    <source>
        <dbReference type="SAM" id="MobiDB-lite"/>
    </source>
</evidence>
<keyword evidence="3" id="KW-1185">Reference proteome</keyword>
<evidence type="ECO:0000313" key="3">
    <source>
        <dbReference type="Proteomes" id="UP000203363"/>
    </source>
</evidence>
<protein>
    <submittedName>
        <fullName evidence="2">Uncharacterized protein</fullName>
    </submittedName>
</protein>
<feature type="region of interest" description="Disordered" evidence="1">
    <location>
        <begin position="1"/>
        <end position="104"/>
    </location>
</feature>
<gene>
    <name evidence="2" type="ORF">Jolie2_60</name>
</gene>
<dbReference type="Proteomes" id="UP000203363">
    <property type="component" value="Segment"/>
</dbReference>
<feature type="compositionally biased region" description="Low complexity" evidence="1">
    <location>
        <begin position="22"/>
        <end position="59"/>
    </location>
</feature>
<dbReference type="OrthoDB" id="29142at10239"/>
<reference evidence="2 3" key="1">
    <citation type="journal article" date="2014" name="Genome Announc.">
        <title>Complete genome sequences of nine mycobacteriophages.</title>
        <authorList>
            <person name="Franceschelli J.J."/>
            <person name="Suarez C.A."/>
            <person name="Teran L."/>
            <person name="Raya R.R."/>
            <person name="Morbidoni H.R."/>
        </authorList>
    </citation>
    <scope>NUCLEOTIDE SEQUENCE [LARGE SCALE GENOMIC DNA]</scope>
</reference>
<dbReference type="RefSeq" id="YP_009009717.1">
    <property type="nucleotide sequence ID" value="NC_023604.1"/>
</dbReference>
<dbReference type="GeneID" id="18506211"/>